<reference evidence="2" key="1">
    <citation type="submission" date="2021-06" db="EMBL/GenBank/DDBJ databases">
        <title>Direct submission.</title>
        <authorList>
            <person name="Lee C.-S."/>
            <person name="Jin L."/>
        </authorList>
    </citation>
    <scope>NUCLEOTIDE SEQUENCE</scope>
    <source>
        <strain evidence="2">Con5</strain>
    </source>
</reference>
<dbReference type="Gene3D" id="2.30.30.40">
    <property type="entry name" value="SH3 Domains"/>
    <property type="match status" value="1"/>
</dbReference>
<protein>
    <submittedName>
        <fullName evidence="2">PhnA domain-containing protein</fullName>
    </submittedName>
</protein>
<dbReference type="SUPFAM" id="SSF82057">
    <property type="entry name" value="Prokaryotic SH3-related domain"/>
    <property type="match status" value="1"/>
</dbReference>
<proteinExistence type="predicted"/>
<accession>A0A975P795</accession>
<dbReference type="InterPro" id="IPR013988">
    <property type="entry name" value="YjdM_C"/>
</dbReference>
<feature type="domain" description="PhnA protein N-terminal proteobacterial" evidence="1">
    <location>
        <begin position="4"/>
        <end position="44"/>
    </location>
</feature>
<organism evidence="2 3">
    <name type="scientific">Gemmobacter fulvus</name>
    <dbReference type="NCBI Taxonomy" id="2840474"/>
    <lineage>
        <taxon>Bacteria</taxon>
        <taxon>Pseudomonadati</taxon>
        <taxon>Pseudomonadota</taxon>
        <taxon>Alphaproteobacteria</taxon>
        <taxon>Rhodobacterales</taxon>
        <taxon>Paracoccaceae</taxon>
        <taxon>Gemmobacter</taxon>
    </lineage>
</organism>
<dbReference type="RefSeq" id="WP_215503341.1">
    <property type="nucleotide sequence ID" value="NZ_CP076361.1"/>
</dbReference>
<dbReference type="AlphaFoldDB" id="A0A975P795"/>
<evidence type="ECO:0000313" key="2">
    <source>
        <dbReference type="EMBL" id="QWK91150.1"/>
    </source>
</evidence>
<evidence type="ECO:0000313" key="3">
    <source>
        <dbReference type="Proteomes" id="UP000679352"/>
    </source>
</evidence>
<dbReference type="InterPro" id="IPR013991">
    <property type="entry name" value="PhnaA_N_proteobac"/>
</dbReference>
<keyword evidence="3" id="KW-1185">Reference proteome</keyword>
<dbReference type="Pfam" id="PF03831">
    <property type="entry name" value="YjdM"/>
    <property type="match status" value="1"/>
</dbReference>
<dbReference type="Proteomes" id="UP000679352">
    <property type="component" value="Chromosome"/>
</dbReference>
<dbReference type="KEGG" id="gfu:KM031_04395"/>
<evidence type="ECO:0000259" key="1">
    <source>
        <dbReference type="SMART" id="SM00782"/>
    </source>
</evidence>
<name>A0A975P795_9RHOB</name>
<dbReference type="EMBL" id="CP076361">
    <property type="protein sequence ID" value="QWK91150.1"/>
    <property type="molecule type" value="Genomic_DNA"/>
</dbReference>
<sequence length="175" mass="18404">MADELITRAGGVCEFCGDAEALAAHEVPPAGPVLLCALCREERPAAADHWRCLEGAAWSAEPVVQFAVWRKLGTLDAPWAVEAREGMVLSTEAEAWAGAAPVAGLEHRDSNGALLAQGDTVVLIKDLPVKGAGFTAKRGTAVRGISLVADNAGHIEGRVEGQRIVILTEFVKKKS</sequence>
<dbReference type="SMART" id="SM00782">
    <property type="entry name" value="PhnA_Zn_Ribbon"/>
    <property type="match status" value="1"/>
</dbReference>
<gene>
    <name evidence="2" type="ORF">KM031_04395</name>
</gene>